<reference evidence="2" key="1">
    <citation type="submission" date="2023-06" db="EMBL/GenBank/DDBJ databases">
        <authorList>
            <person name="Delattre M."/>
        </authorList>
    </citation>
    <scope>NUCLEOTIDE SEQUENCE</scope>
    <source>
        <strain evidence="2">AF72</strain>
    </source>
</reference>
<gene>
    <name evidence="2" type="ORF">MSPICULIGERA_LOCUS226</name>
</gene>
<dbReference type="SUPFAM" id="SSF52540">
    <property type="entry name" value="P-loop containing nucleoside triphosphate hydrolases"/>
    <property type="match status" value="1"/>
</dbReference>
<organism evidence="2 3">
    <name type="scientific">Mesorhabditis spiculigera</name>
    <dbReference type="NCBI Taxonomy" id="96644"/>
    <lineage>
        <taxon>Eukaryota</taxon>
        <taxon>Metazoa</taxon>
        <taxon>Ecdysozoa</taxon>
        <taxon>Nematoda</taxon>
        <taxon>Chromadorea</taxon>
        <taxon>Rhabditida</taxon>
        <taxon>Rhabditina</taxon>
        <taxon>Rhabditomorpha</taxon>
        <taxon>Rhabditoidea</taxon>
        <taxon>Rhabditidae</taxon>
        <taxon>Mesorhabditinae</taxon>
        <taxon>Mesorhabditis</taxon>
    </lineage>
</organism>
<accession>A0AA36FN21</accession>
<comment type="caution">
    <text evidence="2">The sequence shown here is derived from an EMBL/GenBank/DDBJ whole genome shotgun (WGS) entry which is preliminary data.</text>
</comment>
<dbReference type="Gene3D" id="3.40.50.300">
    <property type="entry name" value="P-loop containing nucleotide triphosphate hydrolases"/>
    <property type="match status" value="1"/>
</dbReference>
<name>A0AA36FN21_9BILA</name>
<feature type="non-terminal residue" evidence="2">
    <location>
        <position position="311"/>
    </location>
</feature>
<protein>
    <submittedName>
        <fullName evidence="2">Uncharacterized protein</fullName>
    </submittedName>
</protein>
<evidence type="ECO:0000313" key="2">
    <source>
        <dbReference type="EMBL" id="CAJ0557468.1"/>
    </source>
</evidence>
<dbReference type="AlphaFoldDB" id="A0AA36FN21"/>
<dbReference type="PANTHER" id="PTHR11669:SF0">
    <property type="entry name" value="PROTEIN STICHEL-LIKE 2"/>
    <property type="match status" value="1"/>
</dbReference>
<dbReference type="EMBL" id="CATQJA010000012">
    <property type="protein sequence ID" value="CAJ0557468.1"/>
    <property type="molecule type" value="Genomic_DNA"/>
</dbReference>
<evidence type="ECO:0000256" key="1">
    <source>
        <dbReference type="SAM" id="MobiDB-lite"/>
    </source>
</evidence>
<dbReference type="Pfam" id="PF13177">
    <property type="entry name" value="DNA_pol3_delta2"/>
    <property type="match status" value="1"/>
</dbReference>
<keyword evidence="3" id="KW-1185">Reference proteome</keyword>
<proteinExistence type="predicted"/>
<evidence type="ECO:0000313" key="3">
    <source>
        <dbReference type="Proteomes" id="UP001177023"/>
    </source>
</evidence>
<dbReference type="InterPro" id="IPR027417">
    <property type="entry name" value="P-loop_NTPase"/>
</dbReference>
<feature type="compositionally biased region" description="Basic residues" evidence="1">
    <location>
        <begin position="150"/>
        <end position="162"/>
    </location>
</feature>
<dbReference type="PANTHER" id="PTHR11669">
    <property type="entry name" value="REPLICATION FACTOR C / DNA POLYMERASE III GAMMA-TAU SUBUNIT"/>
    <property type="match status" value="1"/>
</dbReference>
<dbReference type="GO" id="GO:0006261">
    <property type="term" value="P:DNA-templated DNA replication"/>
    <property type="evidence" value="ECO:0007669"/>
    <property type="project" value="TreeGrafter"/>
</dbReference>
<dbReference type="InterPro" id="IPR050238">
    <property type="entry name" value="DNA_Rep/Repair_Clamp_Loader"/>
</dbReference>
<dbReference type="Proteomes" id="UP001177023">
    <property type="component" value="Unassembled WGS sequence"/>
</dbReference>
<feature type="region of interest" description="Disordered" evidence="1">
    <location>
        <begin position="140"/>
        <end position="162"/>
    </location>
</feature>
<sequence>MVAGTVFLLTHADQPACAGTRWVRAVSSTCGVLRTCFGRSRRCTAPDHLSWVAGSLCAWPCTGSIDPRPSRRGGGAEHVTAPLSTALDTGRINHAYLFSGPRGCGKTSSARILARSLNCEQGPTSTPCDVCDSCVSLGPGGTGQPGRDGTRRRKSQWRRRHRELRDKAFHAPAASRYRVFIIDDGARGDGGGLQRAAQDRRRAAGAPHLHLCDDGTGKGFSRPSVRVHTHYPFRLLAPSTMRGLLERSAPRKAYRSSLLFIPGHQGWRRFASRLVECHSISCSREPARRVSRIRRRSLFSESPTSRSSTKQ</sequence>